<feature type="region of interest" description="Disordered" evidence="2">
    <location>
        <begin position="234"/>
        <end position="273"/>
    </location>
</feature>
<dbReference type="Pfam" id="PF06725">
    <property type="entry name" value="3D"/>
    <property type="match status" value="1"/>
</dbReference>
<proteinExistence type="predicted"/>
<dbReference type="Gene3D" id="2.20.230.10">
    <property type="entry name" value="Resuscitation-promoting factor rpfb"/>
    <property type="match status" value="1"/>
</dbReference>
<accession>A0A0L0WEC0</accession>
<dbReference type="GO" id="GO:0009254">
    <property type="term" value="P:peptidoglycan turnover"/>
    <property type="evidence" value="ECO:0007669"/>
    <property type="project" value="InterPro"/>
</dbReference>
<dbReference type="InterPro" id="IPR010611">
    <property type="entry name" value="3D_dom"/>
</dbReference>
<dbReference type="PROSITE" id="PS51109">
    <property type="entry name" value="G5"/>
    <property type="match status" value="1"/>
</dbReference>
<dbReference type="InterPro" id="IPR051933">
    <property type="entry name" value="Resuscitation_pf_RpfB"/>
</dbReference>
<organism evidence="5 6">
    <name type="scientific">Gottschalkia purinilytica</name>
    <name type="common">Clostridium purinilyticum</name>
    <dbReference type="NCBI Taxonomy" id="1503"/>
    <lineage>
        <taxon>Bacteria</taxon>
        <taxon>Bacillati</taxon>
        <taxon>Bacillota</taxon>
        <taxon>Tissierellia</taxon>
        <taxon>Tissierellales</taxon>
        <taxon>Gottschalkiaceae</taxon>
        <taxon>Gottschalkia</taxon>
    </lineage>
</organism>
<keyword evidence="3" id="KW-0812">Transmembrane</keyword>
<sequence length="380" mass="41731">MEKLTKKKRFIAMIYITAIILVTATVGVGVYDFNVKEGSLIVDGKKTEVKTKSDTVKDLLNEKKLKMNEKDEINLALDEKIKDGFNIEIKRALPVAINIENKRTEIKTTKNTVKQVLDSLSVYYDENDKINPSLDTKISSNLEINVVKVDELVQTQTEEIKYEVVTKNNTGLEKGKTLKVQEGIKGIKETKFKAIYENGVLVSKEPIESNVIREPISEVLEKGTKDIVIASRSSTRRTPPTNTNNINNKKAVGSNQVAKVSSNKTTASKGPSLEGKKSIMMTATAYDLSFESTGKRPGDQYYGLTASGTQVRPGVVAVDPKVIPLGSKLYVEYADGSGAYGYAVAEDTGGAIKGNRIDLFFSSRAQALAFGIKQVKVYIL</sequence>
<dbReference type="SUPFAM" id="SSF50685">
    <property type="entry name" value="Barwin-like endoglucanases"/>
    <property type="match status" value="1"/>
</dbReference>
<dbReference type="Pfam" id="PF07501">
    <property type="entry name" value="G5"/>
    <property type="match status" value="1"/>
</dbReference>
<evidence type="ECO:0000313" key="5">
    <source>
        <dbReference type="EMBL" id="KNF09814.1"/>
    </source>
</evidence>
<feature type="compositionally biased region" description="Polar residues" evidence="2">
    <location>
        <begin position="253"/>
        <end position="269"/>
    </location>
</feature>
<evidence type="ECO:0000259" key="4">
    <source>
        <dbReference type="PROSITE" id="PS51109"/>
    </source>
</evidence>
<dbReference type="PANTHER" id="PTHR39160:SF4">
    <property type="entry name" value="RESUSCITATION-PROMOTING FACTOR RPFB"/>
    <property type="match status" value="1"/>
</dbReference>
<evidence type="ECO:0000256" key="3">
    <source>
        <dbReference type="SAM" id="Phobius"/>
    </source>
</evidence>
<dbReference type="Pfam" id="PF03990">
    <property type="entry name" value="DUF348"/>
    <property type="match status" value="2"/>
</dbReference>
<feature type="transmembrane region" description="Helical" evidence="3">
    <location>
        <begin position="12"/>
        <end position="31"/>
    </location>
</feature>
<dbReference type="Gene3D" id="2.40.40.10">
    <property type="entry name" value="RlpA-like domain"/>
    <property type="match status" value="1"/>
</dbReference>
<dbReference type="Proteomes" id="UP000037267">
    <property type="component" value="Unassembled WGS sequence"/>
</dbReference>
<dbReference type="InterPro" id="IPR011098">
    <property type="entry name" value="G5_dom"/>
</dbReference>
<dbReference type="OrthoDB" id="9798935at2"/>
<evidence type="ECO:0000256" key="1">
    <source>
        <dbReference type="ARBA" id="ARBA00022729"/>
    </source>
</evidence>
<dbReference type="PANTHER" id="PTHR39160">
    <property type="entry name" value="CELL WALL-BINDING PROTEIN YOCH"/>
    <property type="match status" value="1"/>
</dbReference>
<dbReference type="STRING" id="1503.CLPU_2c02660"/>
<comment type="caution">
    <text evidence="5">The sequence shown here is derived from an EMBL/GenBank/DDBJ whole genome shotgun (WGS) entry which is preliminary data.</text>
</comment>
<gene>
    <name evidence="5" type="ORF">CLPU_2c02660</name>
</gene>
<dbReference type="GO" id="GO:0019867">
    <property type="term" value="C:outer membrane"/>
    <property type="evidence" value="ECO:0007669"/>
    <property type="project" value="InterPro"/>
</dbReference>
<keyword evidence="6" id="KW-1185">Reference proteome</keyword>
<keyword evidence="1" id="KW-0732">Signal</keyword>
<dbReference type="CDD" id="cd22786">
    <property type="entry name" value="DPBB_YuiC-like"/>
    <property type="match status" value="1"/>
</dbReference>
<name>A0A0L0WEC0_GOTPU</name>
<dbReference type="SMART" id="SM01208">
    <property type="entry name" value="G5"/>
    <property type="match status" value="1"/>
</dbReference>
<feature type="compositionally biased region" description="Low complexity" evidence="2">
    <location>
        <begin position="234"/>
        <end position="245"/>
    </location>
</feature>
<dbReference type="EMBL" id="LGSS01000002">
    <property type="protein sequence ID" value="KNF09814.1"/>
    <property type="molecule type" value="Genomic_DNA"/>
</dbReference>
<dbReference type="PATRIC" id="fig|1503.3.peg.1765"/>
<dbReference type="AlphaFoldDB" id="A0A0L0WEC0"/>
<feature type="domain" description="G5" evidence="4">
    <location>
        <begin position="146"/>
        <end position="226"/>
    </location>
</feature>
<dbReference type="GO" id="GO:0004553">
    <property type="term" value="F:hydrolase activity, hydrolyzing O-glycosyl compounds"/>
    <property type="evidence" value="ECO:0007669"/>
    <property type="project" value="InterPro"/>
</dbReference>
<evidence type="ECO:0000256" key="2">
    <source>
        <dbReference type="SAM" id="MobiDB-lite"/>
    </source>
</evidence>
<keyword evidence="3" id="KW-0472">Membrane</keyword>
<keyword evidence="3" id="KW-1133">Transmembrane helix</keyword>
<protein>
    <submittedName>
        <fullName evidence="5">3D domain-containing protein</fullName>
    </submittedName>
</protein>
<reference evidence="6" key="1">
    <citation type="submission" date="2015-07" db="EMBL/GenBank/DDBJ databases">
        <title>Draft genome sequence of the purine-degrading Gottschalkia purinilyticum DSM 1384 (formerly Clostridium purinilyticum).</title>
        <authorList>
            <person name="Poehlein A."/>
            <person name="Schiel-Bengelsdorf B."/>
            <person name="Bengelsdorf F.R."/>
            <person name="Daniel R."/>
            <person name="Duerre P."/>
        </authorList>
    </citation>
    <scope>NUCLEOTIDE SEQUENCE [LARGE SCALE GENOMIC DNA]</scope>
    <source>
        <strain evidence="6">DSM 1384</strain>
    </source>
</reference>
<dbReference type="InterPro" id="IPR036908">
    <property type="entry name" value="RlpA-like_sf"/>
</dbReference>
<evidence type="ECO:0000313" key="6">
    <source>
        <dbReference type="Proteomes" id="UP000037267"/>
    </source>
</evidence>
<dbReference type="InterPro" id="IPR007137">
    <property type="entry name" value="DUF348"/>
</dbReference>
<dbReference type="RefSeq" id="WP_050354192.1">
    <property type="nucleotide sequence ID" value="NZ_LGSS01000002.1"/>
</dbReference>